<evidence type="ECO:0000313" key="2">
    <source>
        <dbReference type="EMBL" id="AEI37892.1"/>
    </source>
</evidence>
<organism evidence="2 3">
    <name type="scientific">Zymomonas mobilis subsp. pomaceae (strain ATCC 29192 / DSM 22645 / JCM 10191 / CCUG 17912 / NBRC 13757 / NCIMB 11200 / NRRL B-4491 / Barker I)</name>
    <dbReference type="NCBI Taxonomy" id="579138"/>
    <lineage>
        <taxon>Bacteria</taxon>
        <taxon>Pseudomonadati</taxon>
        <taxon>Pseudomonadota</taxon>
        <taxon>Alphaproteobacteria</taxon>
        <taxon>Sphingomonadales</taxon>
        <taxon>Zymomonadaceae</taxon>
        <taxon>Zymomonas</taxon>
    </lineage>
</organism>
<reference evidence="2 3" key="1">
    <citation type="journal article" date="2011" name="J. Bacteriol.">
        <title>Genome sequence of the ethanol-producing Zymomonas mobilis subsp. pomaceae lectotype strain ATCC 29192.</title>
        <authorList>
            <person name="Kouvelis V.N."/>
            <person name="Davenport K.W."/>
            <person name="Brettin T.S."/>
            <person name="Bruce D."/>
            <person name="Detter C."/>
            <person name="Han C.S."/>
            <person name="Nolan M."/>
            <person name="Tapia R."/>
            <person name="Damoulaki A."/>
            <person name="Kyrpides N.C."/>
            <person name="Typas M.A."/>
            <person name="Pappas K.M."/>
        </authorList>
    </citation>
    <scope>NUCLEOTIDE SEQUENCE [LARGE SCALE GENOMIC DNA]</scope>
    <source>
        <strain evidence="3">ATCC 29192 / DSM 22645 / JCM 10191 / CCUG 17912 / NBRC 13757 / NCIMB 11200 / NRRL B-4491 / Barker I</strain>
    </source>
</reference>
<dbReference type="EMBL" id="CP002865">
    <property type="protein sequence ID" value="AEI37892.1"/>
    <property type="molecule type" value="Genomic_DNA"/>
</dbReference>
<dbReference type="AlphaFoldDB" id="F8ESY8"/>
<gene>
    <name evidence="2" type="ordered locus">Zymop_0993</name>
</gene>
<protein>
    <submittedName>
        <fullName evidence="2">Uncharacterized protein</fullName>
    </submittedName>
</protein>
<accession>F8ESY8</accession>
<dbReference type="PATRIC" id="fig|579138.3.peg.1052"/>
<feature type="compositionally biased region" description="Basic residues" evidence="1">
    <location>
        <begin position="118"/>
        <end position="130"/>
    </location>
</feature>
<dbReference type="KEGG" id="zmp:Zymop_0993"/>
<evidence type="ECO:0000256" key="1">
    <source>
        <dbReference type="SAM" id="MobiDB-lite"/>
    </source>
</evidence>
<dbReference type="Proteomes" id="UP000000491">
    <property type="component" value="Chromosome"/>
</dbReference>
<feature type="compositionally biased region" description="Polar residues" evidence="1">
    <location>
        <begin position="88"/>
        <end position="116"/>
    </location>
</feature>
<feature type="region of interest" description="Disordered" evidence="1">
    <location>
        <begin position="79"/>
        <end position="130"/>
    </location>
</feature>
<name>F8ESY8_ZYMMT</name>
<dbReference type="RefSeq" id="WP_013934288.1">
    <property type="nucleotide sequence ID" value="NC_015709.1"/>
</dbReference>
<feature type="region of interest" description="Disordered" evidence="1">
    <location>
        <begin position="54"/>
        <end position="73"/>
    </location>
</feature>
<dbReference type="STRING" id="579138.Zymop_0993"/>
<sequence>MVKDRLLYALDRLTQALARLEEADSRRAANQDIAVRYQRLREATEQALNRIDNLITGNPSDQKDITDSLPTEEEQKIIRDSFIKGKTPLSSVDEQSSTHTFPSTPSEVDSQKTSPIRKNPKTVRKSTPKS</sequence>
<proteinExistence type="predicted"/>
<evidence type="ECO:0000313" key="3">
    <source>
        <dbReference type="Proteomes" id="UP000000491"/>
    </source>
</evidence>
<dbReference type="HOGENOM" id="CLU_1937338_0_0_5"/>